<organism evidence="3 4">
    <name type="scientific">Allomyces macrogynus (strain ATCC 38327)</name>
    <name type="common">Allomyces javanicus var. macrogynus</name>
    <dbReference type="NCBI Taxonomy" id="578462"/>
    <lineage>
        <taxon>Eukaryota</taxon>
        <taxon>Fungi</taxon>
        <taxon>Fungi incertae sedis</taxon>
        <taxon>Blastocladiomycota</taxon>
        <taxon>Blastocladiomycetes</taxon>
        <taxon>Blastocladiales</taxon>
        <taxon>Blastocladiaceae</taxon>
        <taxon>Allomyces</taxon>
    </lineage>
</organism>
<feature type="transmembrane region" description="Helical" evidence="2">
    <location>
        <begin position="20"/>
        <end position="42"/>
    </location>
</feature>
<keyword evidence="2" id="KW-0812">Transmembrane</keyword>
<evidence type="ECO:0000313" key="4">
    <source>
        <dbReference type="Proteomes" id="UP000054350"/>
    </source>
</evidence>
<gene>
    <name evidence="3" type="ORF">AMAG_03970</name>
</gene>
<feature type="region of interest" description="Disordered" evidence="1">
    <location>
        <begin position="181"/>
        <end position="220"/>
    </location>
</feature>
<dbReference type="Proteomes" id="UP000054350">
    <property type="component" value="Unassembled WGS sequence"/>
</dbReference>
<keyword evidence="2" id="KW-1133">Transmembrane helix</keyword>
<proteinExistence type="predicted"/>
<reference evidence="3 4" key="1">
    <citation type="submission" date="2009-11" db="EMBL/GenBank/DDBJ databases">
        <title>Annotation of Allomyces macrogynus ATCC 38327.</title>
        <authorList>
            <consortium name="The Broad Institute Genome Sequencing Platform"/>
            <person name="Russ C."/>
            <person name="Cuomo C."/>
            <person name="Burger G."/>
            <person name="Gray M.W."/>
            <person name="Holland P.W.H."/>
            <person name="King N."/>
            <person name="Lang F.B.F."/>
            <person name="Roger A.J."/>
            <person name="Ruiz-Trillo I."/>
            <person name="Young S.K."/>
            <person name="Zeng Q."/>
            <person name="Gargeya S."/>
            <person name="Fitzgerald M."/>
            <person name="Haas B."/>
            <person name="Abouelleil A."/>
            <person name="Alvarado L."/>
            <person name="Arachchi H.M."/>
            <person name="Berlin A."/>
            <person name="Chapman S.B."/>
            <person name="Gearin G."/>
            <person name="Goldberg J."/>
            <person name="Griggs A."/>
            <person name="Gujja S."/>
            <person name="Hansen M."/>
            <person name="Heiman D."/>
            <person name="Howarth C."/>
            <person name="Larimer J."/>
            <person name="Lui A."/>
            <person name="MacDonald P.J.P."/>
            <person name="McCowen C."/>
            <person name="Montmayeur A."/>
            <person name="Murphy C."/>
            <person name="Neiman D."/>
            <person name="Pearson M."/>
            <person name="Priest M."/>
            <person name="Roberts A."/>
            <person name="Saif S."/>
            <person name="Shea T."/>
            <person name="Sisk P."/>
            <person name="Stolte C."/>
            <person name="Sykes S."/>
            <person name="Wortman J."/>
            <person name="Nusbaum C."/>
            <person name="Birren B."/>
        </authorList>
    </citation>
    <scope>NUCLEOTIDE SEQUENCE [LARGE SCALE GENOMIC DNA]</scope>
    <source>
        <strain evidence="3 4">ATCC 38327</strain>
    </source>
</reference>
<evidence type="ECO:0000256" key="2">
    <source>
        <dbReference type="SAM" id="Phobius"/>
    </source>
</evidence>
<keyword evidence="2" id="KW-0472">Membrane</keyword>
<feature type="compositionally biased region" description="Low complexity" evidence="1">
    <location>
        <begin position="182"/>
        <end position="198"/>
    </location>
</feature>
<sequence>MPLDVSESATTMSSVPAPLLAFGVLVISAIAFGAVSGLVWWVRQQTPAEQLAIASTTRDVEKAPAQLAPAAVTVKTQLETARPMRPAICSNKLVAPLPAAHVKQSRNDPLRRRPSAQEVARWSTAADVISCHKAAVSRWLDAVPGPNETMRSLPRSRSSPLPTTRMRSMRKPAPIAVPDAYLSPESTLPSPTSTATLTDAPGSRSASPFPMHHHSHTATASSMHSQASAWYQHPLAPSCGSVGGGVYLTYPGAFSHSSLVTSAPALTQAGPIAPQPAHLPPLAAWHSGPAAFAHPSFGHSFV</sequence>
<evidence type="ECO:0000313" key="3">
    <source>
        <dbReference type="EMBL" id="KNE58393.1"/>
    </source>
</evidence>
<name>A0A0L0S717_ALLM3</name>
<dbReference type="VEuPathDB" id="FungiDB:AMAG_03970"/>
<dbReference type="OrthoDB" id="10379105at2759"/>
<feature type="region of interest" description="Disordered" evidence="1">
    <location>
        <begin position="146"/>
        <end position="166"/>
    </location>
</feature>
<keyword evidence="4" id="KW-1185">Reference proteome</keyword>
<dbReference type="EMBL" id="GG745333">
    <property type="protein sequence ID" value="KNE58393.1"/>
    <property type="molecule type" value="Genomic_DNA"/>
</dbReference>
<protein>
    <submittedName>
        <fullName evidence="3">Uncharacterized protein</fullName>
    </submittedName>
</protein>
<dbReference type="AlphaFoldDB" id="A0A0L0S717"/>
<feature type="compositionally biased region" description="Low complexity" evidence="1">
    <location>
        <begin position="149"/>
        <end position="166"/>
    </location>
</feature>
<reference evidence="4" key="2">
    <citation type="submission" date="2009-11" db="EMBL/GenBank/DDBJ databases">
        <title>The Genome Sequence of Allomyces macrogynus strain ATCC 38327.</title>
        <authorList>
            <consortium name="The Broad Institute Genome Sequencing Platform"/>
            <person name="Russ C."/>
            <person name="Cuomo C."/>
            <person name="Shea T."/>
            <person name="Young S.K."/>
            <person name="Zeng Q."/>
            <person name="Koehrsen M."/>
            <person name="Haas B."/>
            <person name="Borodovsky M."/>
            <person name="Guigo R."/>
            <person name="Alvarado L."/>
            <person name="Berlin A."/>
            <person name="Borenstein D."/>
            <person name="Chen Z."/>
            <person name="Engels R."/>
            <person name="Freedman E."/>
            <person name="Gellesch M."/>
            <person name="Goldberg J."/>
            <person name="Griggs A."/>
            <person name="Gujja S."/>
            <person name="Heiman D."/>
            <person name="Hepburn T."/>
            <person name="Howarth C."/>
            <person name="Jen D."/>
            <person name="Larson L."/>
            <person name="Lewis B."/>
            <person name="Mehta T."/>
            <person name="Park D."/>
            <person name="Pearson M."/>
            <person name="Roberts A."/>
            <person name="Saif S."/>
            <person name="Shenoy N."/>
            <person name="Sisk P."/>
            <person name="Stolte C."/>
            <person name="Sykes S."/>
            <person name="Walk T."/>
            <person name="White J."/>
            <person name="Yandava C."/>
            <person name="Burger G."/>
            <person name="Gray M.W."/>
            <person name="Holland P.W.H."/>
            <person name="King N."/>
            <person name="Lang F.B.F."/>
            <person name="Roger A.J."/>
            <person name="Ruiz-Trillo I."/>
            <person name="Lander E."/>
            <person name="Nusbaum C."/>
        </authorList>
    </citation>
    <scope>NUCLEOTIDE SEQUENCE [LARGE SCALE GENOMIC DNA]</scope>
    <source>
        <strain evidence="4">ATCC 38327</strain>
    </source>
</reference>
<evidence type="ECO:0000256" key="1">
    <source>
        <dbReference type="SAM" id="MobiDB-lite"/>
    </source>
</evidence>
<accession>A0A0L0S717</accession>